<dbReference type="SUPFAM" id="SSF101960">
    <property type="entry name" value="Stabilizer of iron transporter SufD"/>
    <property type="match status" value="1"/>
</dbReference>
<organism evidence="5 6">
    <name type="scientific">Didymodactylos carnosus</name>
    <dbReference type="NCBI Taxonomy" id="1234261"/>
    <lineage>
        <taxon>Eukaryota</taxon>
        <taxon>Metazoa</taxon>
        <taxon>Spiralia</taxon>
        <taxon>Gnathifera</taxon>
        <taxon>Rotifera</taxon>
        <taxon>Eurotatoria</taxon>
        <taxon>Bdelloidea</taxon>
        <taxon>Philodinida</taxon>
        <taxon>Philodinidae</taxon>
        <taxon>Didymodactylos</taxon>
    </lineage>
</organism>
<evidence type="ECO:0000259" key="3">
    <source>
        <dbReference type="Pfam" id="PF01458"/>
    </source>
</evidence>
<dbReference type="PANTHER" id="PTHR43204:SF1">
    <property type="entry name" value="ABC TRANSPORTER I FAMILY MEMBER 6, CHLOROPLASTIC"/>
    <property type="match status" value="1"/>
</dbReference>
<dbReference type="EMBL" id="CAJNOK010001182">
    <property type="protein sequence ID" value="CAF0797956.1"/>
    <property type="molecule type" value="Genomic_DNA"/>
</dbReference>
<evidence type="ECO:0000313" key="6">
    <source>
        <dbReference type="Proteomes" id="UP000682733"/>
    </source>
</evidence>
<dbReference type="InterPro" id="IPR010230">
    <property type="entry name" value="FeS-cluster_ATPase_SufC"/>
</dbReference>
<reference evidence="5" key="1">
    <citation type="submission" date="2021-02" db="EMBL/GenBank/DDBJ databases">
        <authorList>
            <person name="Nowell W R."/>
        </authorList>
    </citation>
    <scope>NUCLEOTIDE SEQUENCE</scope>
</reference>
<name>A0A8S2H0A9_9BILA</name>
<evidence type="ECO:0000313" key="5">
    <source>
        <dbReference type="EMBL" id="CAF3581120.1"/>
    </source>
</evidence>
<dbReference type="Proteomes" id="UP000677228">
    <property type="component" value="Unassembled WGS sequence"/>
</dbReference>
<dbReference type="InterPro" id="IPR000825">
    <property type="entry name" value="SUF_FeS_clus_asmbl_SufBD_core"/>
</dbReference>
<keyword evidence="2" id="KW-0067">ATP-binding</keyword>
<comment type="caution">
    <text evidence="5">The sequence shown here is derived from an EMBL/GenBank/DDBJ whole genome shotgun (WGS) entry which is preliminary data.</text>
</comment>
<dbReference type="InterPro" id="IPR027417">
    <property type="entry name" value="P-loop_NTPase"/>
</dbReference>
<dbReference type="SUPFAM" id="SSF52540">
    <property type="entry name" value="P-loop containing nucleoside triphosphate hydrolases"/>
    <property type="match status" value="1"/>
</dbReference>
<dbReference type="PANTHER" id="PTHR43204">
    <property type="entry name" value="ABC TRANSPORTER I FAMILY MEMBER 6, CHLOROPLASTIC"/>
    <property type="match status" value="1"/>
</dbReference>
<dbReference type="GO" id="GO:0005524">
    <property type="term" value="F:ATP binding"/>
    <property type="evidence" value="ECO:0007669"/>
    <property type="project" value="UniProtKB-KW"/>
</dbReference>
<dbReference type="Pfam" id="PF01458">
    <property type="entry name" value="SUFBD_core"/>
    <property type="match status" value="1"/>
</dbReference>
<dbReference type="Gene3D" id="3.40.50.300">
    <property type="entry name" value="P-loop containing nucleotide triphosphate hydrolases"/>
    <property type="match status" value="1"/>
</dbReference>
<dbReference type="InterPro" id="IPR037284">
    <property type="entry name" value="SUF_FeS_clus_asmbl_SufBD_sf"/>
</dbReference>
<dbReference type="GO" id="GO:0016226">
    <property type="term" value="P:iron-sulfur cluster assembly"/>
    <property type="evidence" value="ECO:0007669"/>
    <property type="project" value="InterPro"/>
</dbReference>
<evidence type="ECO:0000256" key="1">
    <source>
        <dbReference type="ARBA" id="ARBA00022741"/>
    </source>
</evidence>
<evidence type="ECO:0000256" key="2">
    <source>
        <dbReference type="ARBA" id="ARBA00022840"/>
    </source>
</evidence>
<dbReference type="AlphaFoldDB" id="A0A8S2H0A9"/>
<dbReference type="NCBIfam" id="TIGR01978">
    <property type="entry name" value="sufC"/>
    <property type="match status" value="1"/>
</dbReference>
<keyword evidence="1" id="KW-0547">Nucleotide-binding</keyword>
<dbReference type="EMBL" id="CAJOBA010001182">
    <property type="protein sequence ID" value="CAF3581120.1"/>
    <property type="molecule type" value="Genomic_DNA"/>
</dbReference>
<evidence type="ECO:0000313" key="4">
    <source>
        <dbReference type="EMBL" id="CAF0797956.1"/>
    </source>
</evidence>
<gene>
    <name evidence="4" type="ORF">OVA965_LOCUS4489</name>
    <name evidence="5" type="ORF">TMI583_LOCUS4487</name>
</gene>
<proteinExistence type="predicted"/>
<protein>
    <recommendedName>
        <fullName evidence="3">SUF system FeS cluster assembly SufBD core domain-containing protein</fullName>
    </recommendedName>
</protein>
<sequence length="372" mass="40976">MGHPRYRITAGDILVDGTSILNLLVDERARLGLFLAAQAPQEIPGVLNLDFLRAALDAKNGHKTDLLSFYTKVQSASLALRMPEDLIKRFVNEGFSGGEKKKNEVLQIKVLNPDLIMLDEIDSGLDVDALALIADELAELAKNQTKAILAVSHYRRLFDVLRPTHCAIIIDGRVALTGGSELVTLVLQEHEHQTLSFLDLADHNTFTTIHITLAAHADVKILIAAYGDQQLHKDYEITMVHVGENADSACLFSAAATNQAHLSIKVKTEIKSLAPQTRSIQNVRGIMLSDRAKILGEPSLVIDNNDVKAKHALAVGQINPEHLFYLLSKGIEEHVAKKLVLLGFFNEVASQINNELERETIINKIKLRLAHA</sequence>
<dbReference type="Proteomes" id="UP000682733">
    <property type="component" value="Unassembled WGS sequence"/>
</dbReference>
<feature type="domain" description="SUF system FeS cluster assembly SufBD core" evidence="3">
    <location>
        <begin position="199"/>
        <end position="344"/>
    </location>
</feature>
<accession>A0A8S2H0A9</accession>